<dbReference type="PROSITE" id="PS00292">
    <property type="entry name" value="CYCLINS"/>
    <property type="match status" value="1"/>
</dbReference>
<feature type="domain" description="Cyclin-like" evidence="6">
    <location>
        <begin position="276"/>
        <end position="360"/>
    </location>
</feature>
<evidence type="ECO:0000259" key="7">
    <source>
        <dbReference type="SMART" id="SM01332"/>
    </source>
</evidence>
<dbReference type="Proteomes" id="UP000320475">
    <property type="component" value="Unassembled WGS sequence"/>
</dbReference>
<feature type="domain" description="Cyclin-like" evidence="6">
    <location>
        <begin position="373"/>
        <end position="454"/>
    </location>
</feature>
<feature type="region of interest" description="Disordered" evidence="5">
    <location>
        <begin position="49"/>
        <end position="121"/>
    </location>
</feature>
<dbReference type="GO" id="GO:0044772">
    <property type="term" value="P:mitotic cell cycle phase transition"/>
    <property type="evidence" value="ECO:0007669"/>
    <property type="project" value="InterPro"/>
</dbReference>
<dbReference type="InterPro" id="IPR039361">
    <property type="entry name" value="Cyclin"/>
</dbReference>
<feature type="domain" description="Cyclin C-terminal" evidence="7">
    <location>
        <begin position="369"/>
        <end position="483"/>
    </location>
</feature>
<reference evidence="10 11" key="1">
    <citation type="journal article" date="2019" name="Sci. Rep.">
        <title>Comparative genomics of chytrid fungi reveal insights into the obligate biotrophic and pathogenic lifestyle of Synchytrium endobioticum.</title>
        <authorList>
            <person name="van de Vossenberg B.T.L.H."/>
            <person name="Warris S."/>
            <person name="Nguyen H.D.T."/>
            <person name="van Gent-Pelzer M.P.E."/>
            <person name="Joly D.L."/>
            <person name="van de Geest H.C."/>
            <person name="Bonants P.J.M."/>
            <person name="Smith D.S."/>
            <person name="Levesque C.A."/>
            <person name="van der Lee T.A.J."/>
        </authorList>
    </citation>
    <scope>NUCLEOTIDE SEQUENCE [LARGE SCALE GENOMIC DNA]</scope>
    <source>
        <strain evidence="8 11">LEV6574</strain>
        <strain evidence="9 10">MB42</strain>
    </source>
</reference>
<comment type="caution">
    <text evidence="8">The sequence shown here is derived from an EMBL/GenBank/DDBJ whole genome shotgun (WGS) entry which is preliminary data.</text>
</comment>
<evidence type="ECO:0000313" key="8">
    <source>
        <dbReference type="EMBL" id="TPX43326.1"/>
    </source>
</evidence>
<dbReference type="InterPro" id="IPR013763">
    <property type="entry name" value="Cyclin-like_dom"/>
</dbReference>
<dbReference type="InterPro" id="IPR036915">
    <property type="entry name" value="Cyclin-like_sf"/>
</dbReference>
<dbReference type="AlphaFoldDB" id="A0A507CVY1"/>
<dbReference type="CDD" id="cd20512">
    <property type="entry name" value="CYCLIN_CLBs_yeast_rpt2"/>
    <property type="match status" value="1"/>
</dbReference>
<evidence type="ECO:0000313" key="11">
    <source>
        <dbReference type="Proteomes" id="UP000320475"/>
    </source>
</evidence>
<comment type="similarity">
    <text evidence="4">Belongs to the cyclin family.</text>
</comment>
<name>A0A507CVY1_9FUNG</name>
<keyword evidence="2 4" id="KW-0195">Cyclin</keyword>
<evidence type="ECO:0000313" key="9">
    <source>
        <dbReference type="EMBL" id="TPX46744.1"/>
    </source>
</evidence>
<dbReference type="CDD" id="cd20568">
    <property type="entry name" value="CYCLIN_CLBs_yeast_rpt1"/>
    <property type="match status" value="1"/>
</dbReference>
<dbReference type="InterPro" id="IPR006671">
    <property type="entry name" value="Cyclin_N"/>
</dbReference>
<dbReference type="VEuPathDB" id="FungiDB:SeMB42_g03573"/>
<gene>
    <name evidence="8" type="ORF">SeLEV6574_g05131</name>
    <name evidence="9" type="ORF">SeMB42_g03573</name>
</gene>
<evidence type="ECO:0000256" key="1">
    <source>
        <dbReference type="ARBA" id="ARBA00022618"/>
    </source>
</evidence>
<dbReference type="OrthoDB" id="5590282at2759"/>
<feature type="compositionally biased region" description="Basic and acidic residues" evidence="5">
    <location>
        <begin position="216"/>
        <end position="226"/>
    </location>
</feature>
<accession>A0A507CVY1</accession>
<proteinExistence type="inferred from homology"/>
<dbReference type="SUPFAM" id="SSF47954">
    <property type="entry name" value="Cyclin-like"/>
    <property type="match status" value="2"/>
</dbReference>
<feature type="compositionally biased region" description="Polar residues" evidence="5">
    <location>
        <begin position="1"/>
        <end position="11"/>
    </location>
</feature>
<evidence type="ECO:0000256" key="4">
    <source>
        <dbReference type="RuleBase" id="RU000383"/>
    </source>
</evidence>
<feature type="compositionally biased region" description="Polar residues" evidence="5">
    <location>
        <begin position="86"/>
        <end position="98"/>
    </location>
</feature>
<dbReference type="GO" id="GO:0051301">
    <property type="term" value="P:cell division"/>
    <property type="evidence" value="ECO:0007669"/>
    <property type="project" value="UniProtKB-KW"/>
</dbReference>
<keyword evidence="10" id="KW-1185">Reference proteome</keyword>
<dbReference type="PIRSF" id="PIRSF001771">
    <property type="entry name" value="Cyclin_A_B_D_E"/>
    <property type="match status" value="1"/>
</dbReference>
<sequence length="512" mass="56723">MSNYPLRNRNGTMAIGPADDKENNATSNLANLVSNLKDGAAAGVKEVAKLKGKPAAKVKQAVAEEPTAGSKRESRKPLGAKDNVPNLHSTKDNANSKITKPKESKPLTKRVSKNVPTTIEEEITVTTQAPEGQEPIRKSRFAKNPDAAKVDAVKAAMIEAHSAKITTTTKSVEFVVVAPSTVAVSSNATEEESTAKSTRLETPPPHVPDDTNAEPESQHEWDNLDADDAHDPVMVSEYVVEIFEYMRRLEIRTLAEPNYMDHQHEITWQMRSILVDWIVDVHSKFRLLPETLYLTVNLIDRFLSARVVSLSKLQLVGIAALFIAAKYEEIVAPSIENLLYMAENGYSPDEVVRAERYVLGALEFSIQYQSPMSFLRRGSKADNYDIQTRTLAKYLMEISIIDHRFLVCPPSEVAAAGLYLARRMLERGEWDANLIHYSGYTDAQLAPCANLMLDFLSHPTAHDAVYRKYSGKKFMRASAYVRDWMEKNPGAQVVAGSLAAQTPGHNSDVTTP</sequence>
<dbReference type="FunFam" id="1.10.472.10:FF:000001">
    <property type="entry name" value="G2/mitotic-specific cyclin"/>
    <property type="match status" value="1"/>
</dbReference>
<feature type="region of interest" description="Disordered" evidence="5">
    <location>
        <begin position="1"/>
        <end position="24"/>
    </location>
</feature>
<dbReference type="InterPro" id="IPR048258">
    <property type="entry name" value="Cyclins_cyclin-box"/>
</dbReference>
<evidence type="ECO:0000256" key="3">
    <source>
        <dbReference type="ARBA" id="ARBA00023306"/>
    </source>
</evidence>
<keyword evidence="1" id="KW-0132">Cell division</keyword>
<dbReference type="PANTHER" id="PTHR10177">
    <property type="entry name" value="CYCLINS"/>
    <property type="match status" value="1"/>
</dbReference>
<dbReference type="STRING" id="286115.A0A507CVY1"/>
<organism evidence="8 11">
    <name type="scientific">Synchytrium endobioticum</name>
    <dbReference type="NCBI Taxonomy" id="286115"/>
    <lineage>
        <taxon>Eukaryota</taxon>
        <taxon>Fungi</taxon>
        <taxon>Fungi incertae sedis</taxon>
        <taxon>Chytridiomycota</taxon>
        <taxon>Chytridiomycota incertae sedis</taxon>
        <taxon>Chytridiomycetes</taxon>
        <taxon>Synchytriales</taxon>
        <taxon>Synchytriaceae</taxon>
        <taxon>Synchytrium</taxon>
    </lineage>
</organism>
<evidence type="ECO:0000256" key="2">
    <source>
        <dbReference type="ARBA" id="ARBA00023127"/>
    </source>
</evidence>
<dbReference type="Proteomes" id="UP000317494">
    <property type="component" value="Unassembled WGS sequence"/>
</dbReference>
<feature type="region of interest" description="Disordered" evidence="5">
    <location>
        <begin position="184"/>
        <end position="226"/>
    </location>
</feature>
<dbReference type="InterPro" id="IPR004367">
    <property type="entry name" value="Cyclin_C-dom"/>
</dbReference>
<dbReference type="Pfam" id="PF02984">
    <property type="entry name" value="Cyclin_C"/>
    <property type="match status" value="1"/>
</dbReference>
<evidence type="ECO:0000313" key="10">
    <source>
        <dbReference type="Proteomes" id="UP000317494"/>
    </source>
</evidence>
<protein>
    <submittedName>
        <fullName evidence="8">Uncharacterized protein</fullName>
    </submittedName>
</protein>
<dbReference type="GO" id="GO:0016538">
    <property type="term" value="F:cyclin-dependent protein serine/threonine kinase regulator activity"/>
    <property type="evidence" value="ECO:0007669"/>
    <property type="project" value="InterPro"/>
</dbReference>
<dbReference type="SMART" id="SM00385">
    <property type="entry name" value="CYCLIN"/>
    <property type="match status" value="2"/>
</dbReference>
<keyword evidence="3" id="KW-0131">Cell cycle</keyword>
<evidence type="ECO:0000256" key="5">
    <source>
        <dbReference type="SAM" id="MobiDB-lite"/>
    </source>
</evidence>
<dbReference type="EMBL" id="QEAN01000128">
    <property type="protein sequence ID" value="TPX46744.1"/>
    <property type="molecule type" value="Genomic_DNA"/>
</dbReference>
<dbReference type="Pfam" id="PF00134">
    <property type="entry name" value="Cyclin_N"/>
    <property type="match status" value="1"/>
</dbReference>
<dbReference type="InterPro" id="IPR046965">
    <property type="entry name" value="Cyclin_A/B-like"/>
</dbReference>
<dbReference type="Gene3D" id="1.10.472.10">
    <property type="entry name" value="Cyclin-like"/>
    <property type="match status" value="2"/>
</dbReference>
<evidence type="ECO:0000259" key="6">
    <source>
        <dbReference type="SMART" id="SM00385"/>
    </source>
</evidence>
<dbReference type="SMART" id="SM01332">
    <property type="entry name" value="Cyclin_C"/>
    <property type="match status" value="1"/>
</dbReference>
<dbReference type="EMBL" id="QEAM01000229">
    <property type="protein sequence ID" value="TPX43326.1"/>
    <property type="molecule type" value="Genomic_DNA"/>
</dbReference>